<evidence type="ECO:0000256" key="1">
    <source>
        <dbReference type="SAM" id="MobiDB-lite"/>
    </source>
</evidence>
<dbReference type="AlphaFoldDB" id="A0A9P4R2V1"/>
<dbReference type="FunFam" id="1.10.287.110:FF:000110">
    <property type="entry name" value="DnaJ domain protein (AFU_orthologue AFUA_2G13210)"/>
    <property type="match status" value="1"/>
</dbReference>
<dbReference type="Pfam" id="PF00226">
    <property type="entry name" value="DnaJ"/>
    <property type="match status" value="1"/>
</dbReference>
<dbReference type="InterPro" id="IPR036869">
    <property type="entry name" value="J_dom_sf"/>
</dbReference>
<dbReference type="GO" id="GO:0005634">
    <property type="term" value="C:nucleus"/>
    <property type="evidence" value="ECO:0007669"/>
    <property type="project" value="TreeGrafter"/>
</dbReference>
<dbReference type="InterPro" id="IPR052594">
    <property type="entry name" value="J_domain-containing_protein"/>
</dbReference>
<feature type="compositionally biased region" description="Basic and acidic residues" evidence="1">
    <location>
        <begin position="1"/>
        <end position="19"/>
    </location>
</feature>
<evidence type="ECO:0000313" key="3">
    <source>
        <dbReference type="EMBL" id="KAF2737105.1"/>
    </source>
</evidence>
<name>A0A9P4R2V1_9PLEO</name>
<dbReference type="PRINTS" id="PR00625">
    <property type="entry name" value="JDOMAIN"/>
</dbReference>
<sequence length="357" mass="41081">MVRKIRETEDSSDDHMENDRDLDDGPPSINPYAVLAIEKDASEDEVKKAYRKQALMHHPDKALETDKTAANKKFQEIAFAYAVLSDSTRRARFDRTGSTEETMADDEDFNWHDFYRQQFEDLVTEENIKRISNSYKNSAEERRDLVDAYTKCKGSLDKIYSLVMLSDILEDDDRFRQILDEEIAKGTIESRPMYEKQNTDAARQKAKDAEVKRRQQFDEQHGEEAEATKAKSKSKSKARSKKDDVSDLGSLAALIQRKQVARGNFFDHLEDKYAPKAGKGKKRVAPEEPPEEMFEATAKRQRERATRKAKQAKVVEDVDTDDEDIVESEDEDSEEEVKKPKRKPRKGMGRKKATRAG</sequence>
<dbReference type="Pfam" id="PF23302">
    <property type="entry name" value="HTH_DNAJC9"/>
    <property type="match status" value="1"/>
</dbReference>
<dbReference type="Proteomes" id="UP000799444">
    <property type="component" value="Unassembled WGS sequence"/>
</dbReference>
<keyword evidence="4" id="KW-1185">Reference proteome</keyword>
<feature type="compositionally biased region" description="Acidic residues" evidence="1">
    <location>
        <begin position="317"/>
        <end position="335"/>
    </location>
</feature>
<dbReference type="Gene3D" id="1.10.287.110">
    <property type="entry name" value="DnaJ domain"/>
    <property type="match status" value="1"/>
</dbReference>
<feature type="compositionally biased region" description="Basic and acidic residues" evidence="1">
    <location>
        <begin position="297"/>
        <end position="306"/>
    </location>
</feature>
<dbReference type="PANTHER" id="PTHR44144:SF1">
    <property type="entry name" value="DNAJ HOMOLOG SUBFAMILY C MEMBER 9"/>
    <property type="match status" value="1"/>
</dbReference>
<dbReference type="CDD" id="cd06257">
    <property type="entry name" value="DnaJ"/>
    <property type="match status" value="1"/>
</dbReference>
<feature type="region of interest" description="Disordered" evidence="1">
    <location>
        <begin position="190"/>
        <end position="249"/>
    </location>
</feature>
<comment type="caution">
    <text evidence="3">The sequence shown here is derived from an EMBL/GenBank/DDBJ whole genome shotgun (WGS) entry which is preliminary data.</text>
</comment>
<dbReference type="EMBL" id="ML996119">
    <property type="protein sequence ID" value="KAF2737105.1"/>
    <property type="molecule type" value="Genomic_DNA"/>
</dbReference>
<accession>A0A9P4R2V1</accession>
<dbReference type="GO" id="GO:0005737">
    <property type="term" value="C:cytoplasm"/>
    <property type="evidence" value="ECO:0007669"/>
    <property type="project" value="TreeGrafter"/>
</dbReference>
<dbReference type="SMART" id="SM00271">
    <property type="entry name" value="DnaJ"/>
    <property type="match status" value="1"/>
</dbReference>
<dbReference type="PROSITE" id="PS00636">
    <property type="entry name" value="DNAJ_1"/>
    <property type="match status" value="1"/>
</dbReference>
<dbReference type="SUPFAM" id="SSF46565">
    <property type="entry name" value="Chaperone J-domain"/>
    <property type="match status" value="1"/>
</dbReference>
<feature type="compositionally biased region" description="Basic and acidic residues" evidence="1">
    <location>
        <begin position="192"/>
        <end position="229"/>
    </location>
</feature>
<feature type="compositionally biased region" description="Basic residues" evidence="1">
    <location>
        <begin position="339"/>
        <end position="357"/>
    </location>
</feature>
<dbReference type="PROSITE" id="PS50076">
    <property type="entry name" value="DNAJ_2"/>
    <property type="match status" value="1"/>
</dbReference>
<feature type="compositionally biased region" description="Basic and acidic residues" evidence="1">
    <location>
        <begin position="265"/>
        <end position="274"/>
    </location>
</feature>
<dbReference type="InterPro" id="IPR056453">
    <property type="entry name" value="HTH_DNAJC9"/>
</dbReference>
<dbReference type="PANTHER" id="PTHR44144">
    <property type="entry name" value="DNAJ HOMOLOG SUBFAMILY C MEMBER 9"/>
    <property type="match status" value="1"/>
</dbReference>
<reference evidence="3" key="1">
    <citation type="journal article" date="2020" name="Stud. Mycol.">
        <title>101 Dothideomycetes genomes: a test case for predicting lifestyles and emergence of pathogens.</title>
        <authorList>
            <person name="Haridas S."/>
            <person name="Albert R."/>
            <person name="Binder M."/>
            <person name="Bloem J."/>
            <person name="Labutti K."/>
            <person name="Salamov A."/>
            <person name="Andreopoulos B."/>
            <person name="Baker S."/>
            <person name="Barry K."/>
            <person name="Bills G."/>
            <person name="Bluhm B."/>
            <person name="Cannon C."/>
            <person name="Castanera R."/>
            <person name="Culley D."/>
            <person name="Daum C."/>
            <person name="Ezra D."/>
            <person name="Gonzalez J."/>
            <person name="Henrissat B."/>
            <person name="Kuo A."/>
            <person name="Liang C."/>
            <person name="Lipzen A."/>
            <person name="Lutzoni F."/>
            <person name="Magnuson J."/>
            <person name="Mondo S."/>
            <person name="Nolan M."/>
            <person name="Ohm R."/>
            <person name="Pangilinan J."/>
            <person name="Park H.-J."/>
            <person name="Ramirez L."/>
            <person name="Alfaro M."/>
            <person name="Sun H."/>
            <person name="Tritt A."/>
            <person name="Yoshinaga Y."/>
            <person name="Zwiers L.-H."/>
            <person name="Turgeon B."/>
            <person name="Goodwin S."/>
            <person name="Spatafora J."/>
            <person name="Crous P."/>
            <person name="Grigoriev I."/>
        </authorList>
    </citation>
    <scope>NUCLEOTIDE SEQUENCE</scope>
    <source>
        <strain evidence="3">CBS 125425</strain>
    </source>
</reference>
<feature type="domain" description="J" evidence="2">
    <location>
        <begin position="30"/>
        <end position="97"/>
    </location>
</feature>
<feature type="compositionally biased region" description="Basic residues" evidence="1">
    <location>
        <begin position="230"/>
        <end position="240"/>
    </location>
</feature>
<protein>
    <submittedName>
        <fullName evidence="3">DnaJ-domain-containing protein</fullName>
    </submittedName>
</protein>
<feature type="region of interest" description="Disordered" evidence="1">
    <location>
        <begin position="264"/>
        <end position="357"/>
    </location>
</feature>
<organism evidence="3 4">
    <name type="scientific">Polyplosphaeria fusca</name>
    <dbReference type="NCBI Taxonomy" id="682080"/>
    <lineage>
        <taxon>Eukaryota</taxon>
        <taxon>Fungi</taxon>
        <taxon>Dikarya</taxon>
        <taxon>Ascomycota</taxon>
        <taxon>Pezizomycotina</taxon>
        <taxon>Dothideomycetes</taxon>
        <taxon>Pleosporomycetidae</taxon>
        <taxon>Pleosporales</taxon>
        <taxon>Tetraplosphaeriaceae</taxon>
        <taxon>Polyplosphaeria</taxon>
    </lineage>
</organism>
<gene>
    <name evidence="3" type="ORF">EJ04DRAFT_488870</name>
</gene>
<feature type="region of interest" description="Disordered" evidence="1">
    <location>
        <begin position="1"/>
        <end position="30"/>
    </location>
</feature>
<dbReference type="InterPro" id="IPR018253">
    <property type="entry name" value="DnaJ_domain_CS"/>
</dbReference>
<dbReference type="OrthoDB" id="110024at2759"/>
<evidence type="ECO:0000313" key="4">
    <source>
        <dbReference type="Proteomes" id="UP000799444"/>
    </source>
</evidence>
<dbReference type="InterPro" id="IPR001623">
    <property type="entry name" value="DnaJ_domain"/>
</dbReference>
<evidence type="ECO:0000259" key="2">
    <source>
        <dbReference type="PROSITE" id="PS50076"/>
    </source>
</evidence>
<proteinExistence type="predicted"/>
<dbReference type="GO" id="GO:0031072">
    <property type="term" value="F:heat shock protein binding"/>
    <property type="evidence" value="ECO:0007669"/>
    <property type="project" value="TreeGrafter"/>
</dbReference>